<evidence type="ECO:0000313" key="1">
    <source>
        <dbReference type="EMBL" id="KII72456.1"/>
    </source>
</evidence>
<proteinExistence type="predicted"/>
<dbReference type="Proteomes" id="UP000031668">
    <property type="component" value="Unassembled WGS sequence"/>
</dbReference>
<name>A0A0C2MYN0_THEKT</name>
<accession>A0A0C2MYN0</accession>
<dbReference type="AlphaFoldDB" id="A0A0C2MYN0"/>
<gene>
    <name evidence="1" type="ORF">RF11_09912</name>
</gene>
<sequence length="120" mass="13420">MTRLTLIEKCGDVSDEHSDTSVPSEKNRFVSLLNFNIFLYLKSCMHFGGQINNPGSNSISETLLKSQISSYYILFSLITILGTRVDYYSYCREIAAIKLYRDLMNSSFKVGGAGAVAELK</sequence>
<organism evidence="1 2">
    <name type="scientific">Thelohanellus kitauei</name>
    <name type="common">Myxosporean</name>
    <dbReference type="NCBI Taxonomy" id="669202"/>
    <lineage>
        <taxon>Eukaryota</taxon>
        <taxon>Metazoa</taxon>
        <taxon>Cnidaria</taxon>
        <taxon>Myxozoa</taxon>
        <taxon>Myxosporea</taxon>
        <taxon>Bivalvulida</taxon>
        <taxon>Platysporina</taxon>
        <taxon>Myxobolidae</taxon>
        <taxon>Thelohanellus</taxon>
    </lineage>
</organism>
<reference evidence="1 2" key="1">
    <citation type="journal article" date="2014" name="Genome Biol. Evol.">
        <title>The genome of the myxosporean Thelohanellus kitauei shows adaptations to nutrient acquisition within its fish host.</title>
        <authorList>
            <person name="Yang Y."/>
            <person name="Xiong J."/>
            <person name="Zhou Z."/>
            <person name="Huo F."/>
            <person name="Miao W."/>
            <person name="Ran C."/>
            <person name="Liu Y."/>
            <person name="Zhang J."/>
            <person name="Feng J."/>
            <person name="Wang M."/>
            <person name="Wang M."/>
            <person name="Wang L."/>
            <person name="Yao B."/>
        </authorList>
    </citation>
    <scope>NUCLEOTIDE SEQUENCE [LARGE SCALE GENOMIC DNA]</scope>
    <source>
        <strain evidence="1">Wuqing</strain>
    </source>
</reference>
<dbReference type="OrthoDB" id="1922221at2759"/>
<dbReference type="EMBL" id="JWZT01001213">
    <property type="protein sequence ID" value="KII72456.1"/>
    <property type="molecule type" value="Genomic_DNA"/>
</dbReference>
<keyword evidence="2" id="KW-1185">Reference proteome</keyword>
<evidence type="ECO:0000313" key="2">
    <source>
        <dbReference type="Proteomes" id="UP000031668"/>
    </source>
</evidence>
<comment type="caution">
    <text evidence="1">The sequence shown here is derived from an EMBL/GenBank/DDBJ whole genome shotgun (WGS) entry which is preliminary data.</text>
</comment>
<protein>
    <submittedName>
        <fullName evidence="1">Uncharacterized protein</fullName>
    </submittedName>
</protein>